<name>A0A2P2LAW4_RHIMU</name>
<accession>A0A2P2LAW4</accession>
<proteinExistence type="predicted"/>
<reference evidence="1" key="1">
    <citation type="submission" date="2018-02" db="EMBL/GenBank/DDBJ databases">
        <title>Rhizophora mucronata_Transcriptome.</title>
        <authorList>
            <person name="Meera S.P."/>
            <person name="Sreeshan A."/>
            <person name="Augustine A."/>
        </authorList>
    </citation>
    <scope>NUCLEOTIDE SEQUENCE</scope>
    <source>
        <tissue evidence="1">Leaf</tissue>
    </source>
</reference>
<dbReference type="EMBL" id="GGEC01034632">
    <property type="protein sequence ID" value="MBX15116.1"/>
    <property type="molecule type" value="Transcribed_RNA"/>
</dbReference>
<evidence type="ECO:0000313" key="1">
    <source>
        <dbReference type="EMBL" id="MBX15116.1"/>
    </source>
</evidence>
<organism evidence="1">
    <name type="scientific">Rhizophora mucronata</name>
    <name type="common">Asiatic mangrove</name>
    <dbReference type="NCBI Taxonomy" id="61149"/>
    <lineage>
        <taxon>Eukaryota</taxon>
        <taxon>Viridiplantae</taxon>
        <taxon>Streptophyta</taxon>
        <taxon>Embryophyta</taxon>
        <taxon>Tracheophyta</taxon>
        <taxon>Spermatophyta</taxon>
        <taxon>Magnoliopsida</taxon>
        <taxon>eudicotyledons</taxon>
        <taxon>Gunneridae</taxon>
        <taxon>Pentapetalae</taxon>
        <taxon>rosids</taxon>
        <taxon>fabids</taxon>
        <taxon>Malpighiales</taxon>
        <taxon>Rhizophoraceae</taxon>
        <taxon>Rhizophora</taxon>
    </lineage>
</organism>
<dbReference type="AlphaFoldDB" id="A0A2P2LAW4"/>
<protein>
    <submittedName>
        <fullName evidence="1">Uncharacterized protein</fullName>
    </submittedName>
</protein>
<sequence length="117" mass="13476">MLVDVDLRSSPVLHSTLVTNQEATESRMLHHEGVLEYGLNSFNIHLVFHPDCAVDDGVQLRPKEEPAGRRHRIFGGAILPGTHVQRRRDGFCCVIKRFLMEMDGEEKNRIFERVRKL</sequence>